<comment type="caution">
    <text evidence="1">The sequence shown here is derived from an EMBL/GenBank/DDBJ whole genome shotgun (WGS) entry which is preliminary data.</text>
</comment>
<dbReference type="Proteomes" id="UP000295008">
    <property type="component" value="Unassembled WGS sequence"/>
</dbReference>
<evidence type="ECO:0000313" key="1">
    <source>
        <dbReference type="EMBL" id="TCL70725.1"/>
    </source>
</evidence>
<evidence type="ECO:0000313" key="2">
    <source>
        <dbReference type="Proteomes" id="UP000295008"/>
    </source>
</evidence>
<sequence>MDGDGMLEPRMNEEALEPRFQVGGFQRVSHYTLWSWGQDMEVQKIGFARKAIKADGVGAGIAPIGFLSLKSLLVFLHGSPVTYFLYVKLIYCHDAIPNYFKDLLVNLIYES</sequence>
<reference evidence="1 2" key="1">
    <citation type="submission" date="2019-03" db="EMBL/GenBank/DDBJ databases">
        <title>Genomic Encyclopedia of Type Strains, Phase IV (KMG-IV): sequencing the most valuable type-strain genomes for metagenomic binning, comparative biology and taxonomic classification.</title>
        <authorList>
            <person name="Goeker M."/>
        </authorList>
    </citation>
    <scope>NUCLEOTIDE SEQUENCE [LARGE SCALE GENOMIC DNA]</scope>
    <source>
        <strain evidence="1 2">LX-B</strain>
    </source>
</reference>
<name>A0A4R1RVP0_HYDET</name>
<protein>
    <submittedName>
        <fullName evidence="1">Uncharacterized protein</fullName>
    </submittedName>
</protein>
<gene>
    <name evidence="1" type="ORF">EDC14_100942</name>
</gene>
<organism evidence="1 2">
    <name type="scientific">Hydrogenispora ethanolica</name>
    <dbReference type="NCBI Taxonomy" id="1082276"/>
    <lineage>
        <taxon>Bacteria</taxon>
        <taxon>Bacillati</taxon>
        <taxon>Bacillota</taxon>
        <taxon>Hydrogenispora</taxon>
    </lineage>
</organism>
<dbReference type="AlphaFoldDB" id="A0A4R1RVP0"/>
<dbReference type="EMBL" id="SLUN01000009">
    <property type="protein sequence ID" value="TCL70725.1"/>
    <property type="molecule type" value="Genomic_DNA"/>
</dbReference>
<dbReference type="RefSeq" id="WP_132014002.1">
    <property type="nucleotide sequence ID" value="NZ_SLUN01000009.1"/>
</dbReference>
<keyword evidence="2" id="KW-1185">Reference proteome</keyword>
<accession>A0A4R1RVP0</accession>
<proteinExistence type="predicted"/>